<protein>
    <submittedName>
        <fullName evidence="1">Tetraspanin</fullName>
    </submittedName>
</protein>
<comment type="caution">
    <text evidence="1">The sequence shown here is derived from an EMBL/GenBank/DDBJ whole genome shotgun (WGS) entry which is preliminary data.</text>
</comment>
<name>A0A0L7KYM0_OPEBR</name>
<organism evidence="1 2">
    <name type="scientific">Operophtera brumata</name>
    <name type="common">Winter moth</name>
    <name type="synonym">Phalaena brumata</name>
    <dbReference type="NCBI Taxonomy" id="104452"/>
    <lineage>
        <taxon>Eukaryota</taxon>
        <taxon>Metazoa</taxon>
        <taxon>Ecdysozoa</taxon>
        <taxon>Arthropoda</taxon>
        <taxon>Hexapoda</taxon>
        <taxon>Insecta</taxon>
        <taxon>Pterygota</taxon>
        <taxon>Neoptera</taxon>
        <taxon>Endopterygota</taxon>
        <taxon>Lepidoptera</taxon>
        <taxon>Glossata</taxon>
        <taxon>Ditrysia</taxon>
        <taxon>Geometroidea</taxon>
        <taxon>Geometridae</taxon>
        <taxon>Larentiinae</taxon>
        <taxon>Operophtera</taxon>
    </lineage>
</organism>
<proteinExistence type="predicted"/>
<keyword evidence="2" id="KW-1185">Reference proteome</keyword>
<dbReference type="Proteomes" id="UP000037510">
    <property type="component" value="Unassembled WGS sequence"/>
</dbReference>
<gene>
    <name evidence="1" type="ORF">OBRU01_18491</name>
</gene>
<sequence>PRLNPSFSCCPDDGTDRAAEIKRSDCLSLEKYYKEGCETRVLGTIHSAGLTVIYNSPLATIITNKQNQCNYNDEKI</sequence>
<accession>A0A0L7KYM0</accession>
<feature type="non-terminal residue" evidence="1">
    <location>
        <position position="1"/>
    </location>
</feature>
<evidence type="ECO:0000313" key="2">
    <source>
        <dbReference type="Proteomes" id="UP000037510"/>
    </source>
</evidence>
<evidence type="ECO:0000313" key="1">
    <source>
        <dbReference type="EMBL" id="KOB68322.1"/>
    </source>
</evidence>
<reference evidence="1 2" key="1">
    <citation type="journal article" date="2015" name="Genome Biol. Evol.">
        <title>The genome of winter moth (Operophtera brumata) provides a genomic perspective on sexual dimorphism and phenology.</title>
        <authorList>
            <person name="Derks M.F."/>
            <person name="Smit S."/>
            <person name="Salis L."/>
            <person name="Schijlen E."/>
            <person name="Bossers A."/>
            <person name="Mateman C."/>
            <person name="Pijl A.S."/>
            <person name="de Ridder D."/>
            <person name="Groenen M.A."/>
            <person name="Visser M.E."/>
            <person name="Megens H.J."/>
        </authorList>
    </citation>
    <scope>NUCLEOTIDE SEQUENCE [LARGE SCALE GENOMIC DNA]</scope>
    <source>
        <strain evidence="1">WM2013NL</strain>
        <tissue evidence="1">Head and thorax</tissue>
    </source>
</reference>
<dbReference type="EMBL" id="JTDY01004293">
    <property type="protein sequence ID" value="KOB68322.1"/>
    <property type="molecule type" value="Genomic_DNA"/>
</dbReference>
<dbReference type="AlphaFoldDB" id="A0A0L7KYM0"/>